<reference evidence="2" key="1">
    <citation type="submission" date="2016-10" db="EMBL/GenBank/DDBJ databases">
        <authorList>
            <person name="Varghese N."/>
            <person name="Submissions S."/>
        </authorList>
    </citation>
    <scope>NUCLEOTIDE SEQUENCE [LARGE SCALE GENOMIC DNA]</scope>
    <source>
        <strain evidence="2">DSM 17072</strain>
    </source>
</reference>
<dbReference type="Proteomes" id="UP000199627">
    <property type="component" value="Unassembled WGS sequence"/>
</dbReference>
<dbReference type="AlphaFoldDB" id="A0A1H1G8R6"/>
<organism evidence="1 2">
    <name type="scientific">Chryseobacterium soldanellicola</name>
    <dbReference type="NCBI Taxonomy" id="311333"/>
    <lineage>
        <taxon>Bacteria</taxon>
        <taxon>Pseudomonadati</taxon>
        <taxon>Bacteroidota</taxon>
        <taxon>Flavobacteriia</taxon>
        <taxon>Flavobacteriales</taxon>
        <taxon>Weeksellaceae</taxon>
        <taxon>Chryseobacterium group</taxon>
        <taxon>Chryseobacterium</taxon>
    </lineage>
</organism>
<name>A0A1H1G8R6_9FLAO</name>
<gene>
    <name evidence="1" type="ORF">SAMN05421664_3515</name>
</gene>
<sequence length="251" mass="27794">MRKFYFISVLFICFYSNIKAQIGIGTSTIQNGIIMQVESANKGMLLPNIALTSTSLFTPITGMPTTGLMVYNTNTAGNGATAVSPGFYYWDNAVPGWIKVQQKNAAETALFSNQNTTTNINSGSGVFTDLFANVRFNNNPGLYQKVDNTTLKINETGYYKVMLNLDLFSNGSKDNFGIEILINNQENIVSENIYVPGREVTSQPNSRAYIVYVPVNVAGYTLRARAYEIDPNTEVYFRNANSSTISIEKIR</sequence>
<evidence type="ECO:0000313" key="2">
    <source>
        <dbReference type="Proteomes" id="UP000199627"/>
    </source>
</evidence>
<evidence type="ECO:0000313" key="1">
    <source>
        <dbReference type="EMBL" id="SDR09475.1"/>
    </source>
</evidence>
<dbReference type="EMBL" id="FNKL01000004">
    <property type="protein sequence ID" value="SDR09475.1"/>
    <property type="molecule type" value="Genomic_DNA"/>
</dbReference>
<proteinExistence type="predicted"/>
<keyword evidence="2" id="KW-1185">Reference proteome</keyword>
<accession>A0A1H1G8R6</accession>
<dbReference type="STRING" id="311333.SAMN05421664_3515"/>
<protein>
    <submittedName>
        <fullName evidence="1">Uncharacterized protein</fullName>
    </submittedName>
</protein>